<keyword evidence="3" id="KW-0963">Cytoplasm</keyword>
<dbReference type="AlphaFoldDB" id="A0A067RBA5"/>
<keyword evidence="20" id="KW-1185">Reference proteome</keyword>
<evidence type="ECO:0000256" key="12">
    <source>
        <dbReference type="ARBA" id="ARBA00047545"/>
    </source>
</evidence>
<comment type="catalytic activity">
    <reaction evidence="13">
        <text>L-lysyl(20)-[histone H4] + 3 S-adenosyl-L-methionine = N(6),N(6),N(6)-trimethyl-L-lysyl(20)-[histone H4] + 3 S-adenosyl-L-homocysteine + 3 H(+)</text>
        <dbReference type="Rhea" id="RHEA:64456"/>
        <dbReference type="Rhea" id="RHEA-COMP:15554"/>
        <dbReference type="Rhea" id="RHEA-COMP:15998"/>
        <dbReference type="ChEBI" id="CHEBI:15378"/>
        <dbReference type="ChEBI" id="CHEBI:29969"/>
        <dbReference type="ChEBI" id="CHEBI:57856"/>
        <dbReference type="ChEBI" id="CHEBI:59789"/>
        <dbReference type="ChEBI" id="CHEBI:61961"/>
        <dbReference type="EC" id="2.1.1.372"/>
    </reaction>
</comment>
<dbReference type="InterPro" id="IPR001214">
    <property type="entry name" value="SET_dom"/>
</dbReference>
<name>A0A067RBA5_ZOONE</name>
<evidence type="ECO:0000256" key="13">
    <source>
        <dbReference type="ARBA" id="ARBA00048081"/>
    </source>
</evidence>
<dbReference type="SUPFAM" id="SSF144232">
    <property type="entry name" value="HIT/MYND zinc finger-like"/>
    <property type="match status" value="1"/>
</dbReference>
<dbReference type="SMART" id="SM00317">
    <property type="entry name" value="SET"/>
    <property type="match status" value="1"/>
</dbReference>
<evidence type="ECO:0000256" key="14">
    <source>
        <dbReference type="ARBA" id="ARBA00049497"/>
    </source>
</evidence>
<evidence type="ECO:0000256" key="9">
    <source>
        <dbReference type="ARBA" id="ARBA00022833"/>
    </source>
</evidence>
<comment type="subcellular location">
    <subcellularLocation>
        <location evidence="1">Cytoplasm</location>
    </subcellularLocation>
</comment>
<comment type="catalytic activity">
    <reaction evidence="14">
        <text>L-lysyl-[protein] + 3 S-adenosyl-L-methionine = N(6),N(6),N(6)-trimethyl-L-lysyl-[protein] + 3 S-adenosyl-L-homocysteine + 3 H(+)</text>
        <dbReference type="Rhea" id="RHEA:54192"/>
        <dbReference type="Rhea" id="RHEA-COMP:9752"/>
        <dbReference type="Rhea" id="RHEA-COMP:13826"/>
        <dbReference type="ChEBI" id="CHEBI:15378"/>
        <dbReference type="ChEBI" id="CHEBI:29969"/>
        <dbReference type="ChEBI" id="CHEBI:57856"/>
        <dbReference type="ChEBI" id="CHEBI:59789"/>
        <dbReference type="ChEBI" id="CHEBI:61961"/>
    </reaction>
    <physiologicalReaction direction="left-to-right" evidence="14">
        <dbReference type="Rhea" id="RHEA:54193"/>
    </physiologicalReaction>
</comment>
<dbReference type="PANTHER" id="PTHR46402:SF2">
    <property type="entry name" value="HISTONE-LYSINE N-TRIMETHYLTRANSFERASE SMYD5"/>
    <property type="match status" value="1"/>
</dbReference>
<evidence type="ECO:0000256" key="15">
    <source>
        <dbReference type="ARBA" id="ARBA00049768"/>
    </source>
</evidence>
<evidence type="ECO:0000313" key="20">
    <source>
        <dbReference type="Proteomes" id="UP000027135"/>
    </source>
</evidence>
<dbReference type="GO" id="GO:0005737">
    <property type="term" value="C:cytoplasm"/>
    <property type="evidence" value="ECO:0007669"/>
    <property type="project" value="UniProtKB-SubCell"/>
</dbReference>
<keyword evidence="6" id="KW-0949">S-adenosyl-L-methionine</keyword>
<evidence type="ECO:0000256" key="8">
    <source>
        <dbReference type="ARBA" id="ARBA00022771"/>
    </source>
</evidence>
<dbReference type="FunCoup" id="A0A067RBA5">
    <property type="interactions" value="1054"/>
</dbReference>
<proteinExistence type="predicted"/>
<evidence type="ECO:0000256" key="16">
    <source>
        <dbReference type="ARBA" id="ARBA00049789"/>
    </source>
</evidence>
<evidence type="ECO:0000256" key="5">
    <source>
        <dbReference type="ARBA" id="ARBA00022679"/>
    </source>
</evidence>
<dbReference type="InParanoid" id="A0A067RBA5"/>
<dbReference type="PROSITE" id="PS50280">
    <property type="entry name" value="SET"/>
    <property type="match status" value="1"/>
</dbReference>
<sequence>MDKISDDRVMDDPAVEVRVIGGPKGKGLFAVKPFKAGDVIFEERPLVCCQFAWNAAYGYLACDFCMRPLEGAQENVRRLTGKKDLVLPYPQCCPTNKESHTQCPSCGVQYCSTICKDQAWNLHHRTLCLQSHSRNVNHPLEQLNETWKYMHYPPETASVMILARMIATVQQAEDPASALNMFMQFCHRTVNEEEAIAHKLLGEQFRRQLEVLRELISLALYSDIVHQWLLPDGFQSLVALVGTNGQGVGTSPFSEWVRKVSELELPTDDKQQLDSFIDKVYEDLNEEVGSFLNSEGSALYALQSVCNHSCDPNAMPSFPHSNFQLAMCAVRDIAPGDEILISYLDECVLERSRHSRLKLLRENYIFTCHCSKCETQAGDLDVTSEDESDDEVEDDGGG</sequence>
<keyword evidence="5" id="KW-0808">Transferase</keyword>
<dbReference type="EC" id="2.1.1.359" evidence="2"/>
<evidence type="ECO:0000256" key="10">
    <source>
        <dbReference type="ARBA" id="ARBA00024057"/>
    </source>
</evidence>
<dbReference type="OrthoDB" id="438641at2759"/>
<dbReference type="GO" id="GO:0045814">
    <property type="term" value="P:negative regulation of gene expression, epigenetic"/>
    <property type="evidence" value="ECO:0007669"/>
    <property type="project" value="TreeGrafter"/>
</dbReference>
<dbReference type="GO" id="GO:0140955">
    <property type="term" value="F:histone H3K36 trimethyltransferase activity"/>
    <property type="evidence" value="ECO:0007669"/>
    <property type="project" value="UniProtKB-EC"/>
</dbReference>
<dbReference type="PANTHER" id="PTHR46402">
    <property type="entry name" value="SET AND MYND DOMAIN-CONTAINING PROTEIN 5"/>
    <property type="match status" value="1"/>
</dbReference>
<gene>
    <name evidence="19" type="ORF">L798_09870</name>
</gene>
<evidence type="ECO:0000259" key="18">
    <source>
        <dbReference type="PROSITE" id="PS50280"/>
    </source>
</evidence>
<dbReference type="CDD" id="cd10521">
    <property type="entry name" value="SET_SMYD5"/>
    <property type="match status" value="1"/>
</dbReference>
<dbReference type="InterPro" id="IPR044422">
    <property type="entry name" value="SMYD5_SET"/>
</dbReference>
<evidence type="ECO:0000313" key="19">
    <source>
        <dbReference type="EMBL" id="KDR15943.1"/>
    </source>
</evidence>
<dbReference type="EC" id="2.1.1.372" evidence="10"/>
<evidence type="ECO:0000256" key="11">
    <source>
        <dbReference type="ARBA" id="ARBA00033038"/>
    </source>
</evidence>
<evidence type="ECO:0000256" key="4">
    <source>
        <dbReference type="ARBA" id="ARBA00022603"/>
    </source>
</evidence>
<dbReference type="GO" id="GO:0008270">
    <property type="term" value="F:zinc ion binding"/>
    <property type="evidence" value="ECO:0007669"/>
    <property type="project" value="UniProtKB-KW"/>
</dbReference>
<keyword evidence="9" id="KW-0862">Zinc</keyword>
<dbReference type="SUPFAM" id="SSF82199">
    <property type="entry name" value="SET domain"/>
    <property type="match status" value="1"/>
</dbReference>
<evidence type="ECO:0000256" key="17">
    <source>
        <dbReference type="ARBA" id="ARBA00049806"/>
    </source>
</evidence>
<dbReference type="EMBL" id="KK852811">
    <property type="protein sequence ID" value="KDR15943.1"/>
    <property type="molecule type" value="Genomic_DNA"/>
</dbReference>
<evidence type="ECO:0000256" key="1">
    <source>
        <dbReference type="ARBA" id="ARBA00004496"/>
    </source>
</evidence>
<comment type="catalytic activity">
    <reaction evidence="12">
        <text>L-lysyl(36)-[histone H3] + 3 S-adenosyl-L-methionine = N(6),N(6),N(6)-trimethyl-L-lysyl(36)-[histone H3] + 3 S-adenosyl-L-homocysteine + 3 H(+)</text>
        <dbReference type="Rhea" id="RHEA:60324"/>
        <dbReference type="Rhea" id="RHEA-COMP:9785"/>
        <dbReference type="Rhea" id="RHEA-COMP:15536"/>
        <dbReference type="ChEBI" id="CHEBI:15378"/>
        <dbReference type="ChEBI" id="CHEBI:29969"/>
        <dbReference type="ChEBI" id="CHEBI:57856"/>
        <dbReference type="ChEBI" id="CHEBI:59789"/>
        <dbReference type="ChEBI" id="CHEBI:61961"/>
        <dbReference type="EC" id="2.1.1.359"/>
    </reaction>
</comment>
<organism evidence="19 20">
    <name type="scientific">Zootermopsis nevadensis</name>
    <name type="common">Dampwood termite</name>
    <dbReference type="NCBI Taxonomy" id="136037"/>
    <lineage>
        <taxon>Eukaryota</taxon>
        <taxon>Metazoa</taxon>
        <taxon>Ecdysozoa</taxon>
        <taxon>Arthropoda</taxon>
        <taxon>Hexapoda</taxon>
        <taxon>Insecta</taxon>
        <taxon>Pterygota</taxon>
        <taxon>Neoptera</taxon>
        <taxon>Polyneoptera</taxon>
        <taxon>Dictyoptera</taxon>
        <taxon>Blattodea</taxon>
        <taxon>Blattoidea</taxon>
        <taxon>Termitoidae</taxon>
        <taxon>Termopsidae</taxon>
        <taxon>Zootermopsis</taxon>
    </lineage>
</organism>
<evidence type="ECO:0000256" key="7">
    <source>
        <dbReference type="ARBA" id="ARBA00022723"/>
    </source>
</evidence>
<dbReference type="eggNOG" id="KOG2084">
    <property type="taxonomic scope" value="Eukaryota"/>
</dbReference>
<protein>
    <recommendedName>
        <fullName evidence="15">Protein-lysine N-trimethyltransferase SMYD5</fullName>
        <ecNumber evidence="2">2.1.1.359</ecNumber>
        <ecNumber evidence="10">2.1.1.372</ecNumber>
    </recommendedName>
    <alternativeName>
        <fullName evidence="11">SET and MYND domain-containing protein 5</fullName>
    </alternativeName>
    <alternativeName>
        <fullName evidence="16">[histone H3]-lysine20 N-trimethyltransferase SMYD5</fullName>
    </alternativeName>
    <alternativeName>
        <fullName evidence="17">[histone H4]-lysine36 N-trimethyltransferase SMYD5</fullName>
    </alternativeName>
</protein>
<dbReference type="Proteomes" id="UP000027135">
    <property type="component" value="Unassembled WGS sequence"/>
</dbReference>
<evidence type="ECO:0000256" key="6">
    <source>
        <dbReference type="ARBA" id="ARBA00022691"/>
    </source>
</evidence>
<accession>A0A067RBA5</accession>
<dbReference type="OMA" id="LMAMYQQ"/>
<dbReference type="Pfam" id="PF00856">
    <property type="entry name" value="SET"/>
    <property type="match status" value="1"/>
</dbReference>
<dbReference type="GO" id="GO:0140943">
    <property type="term" value="F:histone H4K20 trimethyltransferase activity"/>
    <property type="evidence" value="ECO:0007669"/>
    <property type="project" value="UniProtKB-EC"/>
</dbReference>
<evidence type="ECO:0000256" key="3">
    <source>
        <dbReference type="ARBA" id="ARBA00022490"/>
    </source>
</evidence>
<keyword evidence="8" id="KW-0863">Zinc-finger</keyword>
<dbReference type="Gene3D" id="2.170.270.10">
    <property type="entry name" value="SET domain"/>
    <property type="match status" value="1"/>
</dbReference>
<keyword evidence="4" id="KW-0489">Methyltransferase</keyword>
<feature type="domain" description="SET" evidence="18">
    <location>
        <begin position="13"/>
        <end position="344"/>
    </location>
</feature>
<reference evidence="19 20" key="1">
    <citation type="journal article" date="2014" name="Nat. Commun.">
        <title>Molecular traces of alternative social organization in a termite genome.</title>
        <authorList>
            <person name="Terrapon N."/>
            <person name="Li C."/>
            <person name="Robertson H.M."/>
            <person name="Ji L."/>
            <person name="Meng X."/>
            <person name="Booth W."/>
            <person name="Chen Z."/>
            <person name="Childers C.P."/>
            <person name="Glastad K.M."/>
            <person name="Gokhale K."/>
            <person name="Gowin J."/>
            <person name="Gronenberg W."/>
            <person name="Hermansen R.A."/>
            <person name="Hu H."/>
            <person name="Hunt B.G."/>
            <person name="Huylmans A.K."/>
            <person name="Khalil S.M."/>
            <person name="Mitchell R.D."/>
            <person name="Munoz-Torres M.C."/>
            <person name="Mustard J.A."/>
            <person name="Pan H."/>
            <person name="Reese J.T."/>
            <person name="Scharf M.E."/>
            <person name="Sun F."/>
            <person name="Vogel H."/>
            <person name="Xiao J."/>
            <person name="Yang W."/>
            <person name="Yang Z."/>
            <person name="Yang Z."/>
            <person name="Zhou J."/>
            <person name="Zhu J."/>
            <person name="Brent C.S."/>
            <person name="Elsik C.G."/>
            <person name="Goodisman M.A."/>
            <person name="Liberles D.A."/>
            <person name="Roe R.M."/>
            <person name="Vargo E.L."/>
            <person name="Vilcinskas A."/>
            <person name="Wang J."/>
            <person name="Bornberg-Bauer E."/>
            <person name="Korb J."/>
            <person name="Zhang G."/>
            <person name="Liebig J."/>
        </authorList>
    </citation>
    <scope>NUCLEOTIDE SEQUENCE [LARGE SCALE GENOMIC DNA]</scope>
    <source>
        <tissue evidence="19">Whole organism</tissue>
    </source>
</reference>
<dbReference type="STRING" id="136037.A0A067RBA5"/>
<keyword evidence="7" id="KW-0479">Metal-binding</keyword>
<evidence type="ECO:0000256" key="2">
    <source>
        <dbReference type="ARBA" id="ARBA00012178"/>
    </source>
</evidence>
<dbReference type="InterPro" id="IPR046341">
    <property type="entry name" value="SET_dom_sf"/>
</dbReference>
<dbReference type="GO" id="GO:0032259">
    <property type="term" value="P:methylation"/>
    <property type="evidence" value="ECO:0007669"/>
    <property type="project" value="UniProtKB-KW"/>
</dbReference>